<sequence length="77" mass="8594">MSHRLTLNQTLSSTYPRLFQEISNPPPPSHILPWLNKRRDILKAASTSTSGHRIHLIGTLSYATSTSRPSSPEISQL</sequence>
<keyword evidence="2" id="KW-1185">Reference proteome</keyword>
<proteinExistence type="predicted"/>
<protein>
    <submittedName>
        <fullName evidence="1">Uncharacterized protein</fullName>
    </submittedName>
</protein>
<accession>A0A2J6QDU5</accession>
<evidence type="ECO:0000313" key="1">
    <source>
        <dbReference type="EMBL" id="PMD24434.1"/>
    </source>
</evidence>
<gene>
    <name evidence="1" type="ORF">NA56DRAFT_643020</name>
</gene>
<evidence type="ECO:0000313" key="2">
    <source>
        <dbReference type="Proteomes" id="UP000235672"/>
    </source>
</evidence>
<dbReference type="Proteomes" id="UP000235672">
    <property type="component" value="Unassembled WGS sequence"/>
</dbReference>
<dbReference type="EMBL" id="KZ613472">
    <property type="protein sequence ID" value="PMD24434.1"/>
    <property type="molecule type" value="Genomic_DNA"/>
</dbReference>
<name>A0A2J6QDU5_9HELO</name>
<organism evidence="1 2">
    <name type="scientific">Hyaloscypha hepaticicola</name>
    <dbReference type="NCBI Taxonomy" id="2082293"/>
    <lineage>
        <taxon>Eukaryota</taxon>
        <taxon>Fungi</taxon>
        <taxon>Dikarya</taxon>
        <taxon>Ascomycota</taxon>
        <taxon>Pezizomycotina</taxon>
        <taxon>Leotiomycetes</taxon>
        <taxon>Helotiales</taxon>
        <taxon>Hyaloscyphaceae</taxon>
        <taxon>Hyaloscypha</taxon>
    </lineage>
</organism>
<dbReference type="AlphaFoldDB" id="A0A2J6QDU5"/>
<reference evidence="1 2" key="1">
    <citation type="submission" date="2016-05" db="EMBL/GenBank/DDBJ databases">
        <title>A degradative enzymes factory behind the ericoid mycorrhizal symbiosis.</title>
        <authorList>
            <consortium name="DOE Joint Genome Institute"/>
            <person name="Martino E."/>
            <person name="Morin E."/>
            <person name="Grelet G."/>
            <person name="Kuo A."/>
            <person name="Kohler A."/>
            <person name="Daghino S."/>
            <person name="Barry K."/>
            <person name="Choi C."/>
            <person name="Cichocki N."/>
            <person name="Clum A."/>
            <person name="Copeland A."/>
            <person name="Hainaut M."/>
            <person name="Haridas S."/>
            <person name="Labutti K."/>
            <person name="Lindquist E."/>
            <person name="Lipzen A."/>
            <person name="Khouja H.-R."/>
            <person name="Murat C."/>
            <person name="Ohm R."/>
            <person name="Olson A."/>
            <person name="Spatafora J."/>
            <person name="Veneault-Fourrey C."/>
            <person name="Henrissat B."/>
            <person name="Grigoriev I."/>
            <person name="Martin F."/>
            <person name="Perotto S."/>
        </authorList>
    </citation>
    <scope>NUCLEOTIDE SEQUENCE [LARGE SCALE GENOMIC DNA]</scope>
    <source>
        <strain evidence="1 2">UAMH 7357</strain>
    </source>
</reference>